<accession>A0ABR7YNH5</accession>
<feature type="signal peptide" evidence="1">
    <location>
        <begin position="1"/>
        <end position="18"/>
    </location>
</feature>
<feature type="chain" id="PRO_5045440746" description="NVEALA family protein" evidence="1">
    <location>
        <begin position="19"/>
        <end position="77"/>
    </location>
</feature>
<evidence type="ECO:0000313" key="3">
    <source>
        <dbReference type="Proteomes" id="UP000602759"/>
    </source>
</evidence>
<evidence type="ECO:0008006" key="4">
    <source>
        <dbReference type="Google" id="ProtNLM"/>
    </source>
</evidence>
<dbReference type="Pfam" id="PF14055">
    <property type="entry name" value="NVEALA"/>
    <property type="match status" value="1"/>
</dbReference>
<name>A0ABR7YNH5_9SPHI</name>
<proteinExistence type="predicted"/>
<keyword evidence="3" id="KW-1185">Reference proteome</keyword>
<comment type="caution">
    <text evidence="2">The sequence shown here is derived from an EMBL/GenBank/DDBJ whole genome shotgun (WGS) entry which is preliminary data.</text>
</comment>
<sequence length="77" mass="7797">MKKKILGGIVAVAITAVAAVNVNFNNESEDALSALSLANVEALADGEEPDKGVTCDGSGSVTCPLDGTLVHKVTIWG</sequence>
<protein>
    <recommendedName>
        <fullName evidence="4">NVEALA family protein</fullName>
    </recommendedName>
</protein>
<dbReference type="Proteomes" id="UP000602759">
    <property type="component" value="Unassembled WGS sequence"/>
</dbReference>
<dbReference type="RefSeq" id="WP_190993854.1">
    <property type="nucleotide sequence ID" value="NZ_JACOIK010000005.1"/>
</dbReference>
<organism evidence="2 3">
    <name type="scientific">Sphingobacterium micropteri</name>
    <dbReference type="NCBI Taxonomy" id="2763501"/>
    <lineage>
        <taxon>Bacteria</taxon>
        <taxon>Pseudomonadati</taxon>
        <taxon>Bacteroidota</taxon>
        <taxon>Sphingobacteriia</taxon>
        <taxon>Sphingobacteriales</taxon>
        <taxon>Sphingobacteriaceae</taxon>
        <taxon>Sphingobacterium</taxon>
    </lineage>
</organism>
<dbReference type="InterPro" id="IPR025905">
    <property type="entry name" value="NVEALA"/>
</dbReference>
<reference evidence="2 3" key="1">
    <citation type="submission" date="2020-08" db="EMBL/GenBank/DDBJ databases">
        <title>Sphingobacterium sp. DN00404 isolated from aquaculture water.</title>
        <authorList>
            <person name="Zhang M."/>
        </authorList>
    </citation>
    <scope>NUCLEOTIDE SEQUENCE [LARGE SCALE GENOMIC DNA]</scope>
    <source>
        <strain evidence="2 3">DN00404</strain>
    </source>
</reference>
<keyword evidence="1" id="KW-0732">Signal</keyword>
<evidence type="ECO:0000256" key="1">
    <source>
        <dbReference type="SAM" id="SignalP"/>
    </source>
</evidence>
<evidence type="ECO:0000313" key="2">
    <source>
        <dbReference type="EMBL" id="MBD1432866.1"/>
    </source>
</evidence>
<gene>
    <name evidence="2" type="ORF">H8B06_08525</name>
</gene>
<dbReference type="EMBL" id="JACOIK010000005">
    <property type="protein sequence ID" value="MBD1432866.1"/>
    <property type="molecule type" value="Genomic_DNA"/>
</dbReference>